<dbReference type="EMBL" id="JAVIIV010000023">
    <property type="protein sequence ID" value="MDX8488808.1"/>
    <property type="molecule type" value="Genomic_DNA"/>
</dbReference>
<reference evidence="1 2" key="1">
    <citation type="submission" date="2023-08" db="EMBL/GenBank/DDBJ databases">
        <title>Implementing the SeqCode for naming new Mesorhizobium species isolated from Vachellia karroo root nodules.</title>
        <authorList>
            <person name="Van Lill M."/>
        </authorList>
    </citation>
    <scope>NUCLEOTIDE SEQUENCE [LARGE SCALE GENOMIC DNA]</scope>
    <source>
        <strain evidence="1 2">VK2B</strain>
    </source>
</reference>
<dbReference type="Pfam" id="PF13665">
    <property type="entry name" value="Tox-PAAR-like"/>
    <property type="match status" value="1"/>
</dbReference>
<sequence length="316" mass="34008">MSVTVKINGTMNGIVHKGSSDFAMSTAPDVCKTPSPGGPVPIPYPVIISNASDLANGTTTVTADGNSCAIKGSELSRCSGDEAGTAGGVVSSTFMKEATWITYSFDVKMDGANVCRFSDKLKMNHGNTICMAGIIPDVCKAGSNPLIIKCSDYKEERNKEKRECDIKCMCAKCLAMNKQGDFRRQASHAPRSGGRKSLRKLGNAGANAYRKALTDQLPPKGTAKPDDIKDNFVHKCAHDRWKDQGAKPNLPGMSPDHMKEIQVGGATKDFANLRMMPSKPNEWIGSKMRAFKTTDFTYANGKKVKAHTGVTLDCCK</sequence>
<dbReference type="Proteomes" id="UP001280156">
    <property type="component" value="Unassembled WGS sequence"/>
</dbReference>
<comment type="caution">
    <text evidence="1">The sequence shown here is derived from an EMBL/GenBank/DDBJ whole genome shotgun (WGS) entry which is preliminary data.</text>
</comment>
<keyword evidence="2" id="KW-1185">Reference proteome</keyword>
<evidence type="ECO:0000313" key="2">
    <source>
        <dbReference type="Proteomes" id="UP001280156"/>
    </source>
</evidence>
<proteinExistence type="predicted"/>
<evidence type="ECO:0000313" key="1">
    <source>
        <dbReference type="EMBL" id="MDX8488808.1"/>
    </source>
</evidence>
<name>A0ABU4YPU5_9HYPH</name>
<protein>
    <submittedName>
        <fullName evidence="1">DUF4150 domain-containing protein</fullName>
    </submittedName>
</protein>
<accession>A0ABU4YPU5</accession>
<dbReference type="RefSeq" id="WP_320298724.1">
    <property type="nucleotide sequence ID" value="NZ_JAVIIU010000019.1"/>
</dbReference>
<gene>
    <name evidence="1" type="ORF">RFM52_26930</name>
</gene>
<organism evidence="1 2">
    <name type="scientific">Mesorhizobium humile</name>
    <dbReference type="NCBI Taxonomy" id="3072313"/>
    <lineage>
        <taxon>Bacteria</taxon>
        <taxon>Pseudomonadati</taxon>
        <taxon>Pseudomonadota</taxon>
        <taxon>Alphaproteobacteria</taxon>
        <taxon>Hyphomicrobiales</taxon>
        <taxon>Phyllobacteriaceae</taxon>
        <taxon>Mesorhizobium</taxon>
    </lineage>
</organism>